<dbReference type="Gene3D" id="2.30.30.10">
    <property type="entry name" value="Integrase, C-terminal domain superfamily, retroviral"/>
    <property type="match status" value="1"/>
</dbReference>
<dbReference type="InterPro" id="IPR036862">
    <property type="entry name" value="Integrase_C_dom_sf_retrovir"/>
</dbReference>
<sequence length="78" mass="8569">MGSPDVIVKDPVTRETESPYDLVTCACGYAYVSTPPGLKRVPSKSVKPFIPKTAMPPAEAPQVASAAWRRRKRQTFSF</sequence>
<name>A0A3M0L2S1_HIRRU</name>
<reference evidence="1 2" key="1">
    <citation type="submission" date="2018-07" db="EMBL/GenBank/DDBJ databases">
        <title>A high quality draft genome assembly of the barn swallow (H. rustica rustica).</title>
        <authorList>
            <person name="Formenti G."/>
            <person name="Chiara M."/>
            <person name="Poveda L."/>
            <person name="Francoijs K.-J."/>
            <person name="Bonisoli-Alquati A."/>
            <person name="Canova L."/>
            <person name="Gianfranceschi L."/>
            <person name="Horner D.S."/>
            <person name="Saino N."/>
        </authorList>
    </citation>
    <scope>NUCLEOTIDE SEQUENCE [LARGE SCALE GENOMIC DNA]</scope>
    <source>
        <strain evidence="1">Chelidonia</strain>
        <tissue evidence="1">Blood</tissue>
    </source>
</reference>
<dbReference type="Proteomes" id="UP000269221">
    <property type="component" value="Unassembled WGS sequence"/>
</dbReference>
<comment type="caution">
    <text evidence="1">The sequence shown here is derived from an EMBL/GenBank/DDBJ whole genome shotgun (WGS) entry which is preliminary data.</text>
</comment>
<dbReference type="EMBL" id="QRBI01000094">
    <property type="protein sequence ID" value="RMC19872.1"/>
    <property type="molecule type" value="Genomic_DNA"/>
</dbReference>
<dbReference type="GO" id="GO:0003676">
    <property type="term" value="F:nucleic acid binding"/>
    <property type="evidence" value="ECO:0007669"/>
    <property type="project" value="InterPro"/>
</dbReference>
<organism evidence="1 2">
    <name type="scientific">Hirundo rustica rustica</name>
    <dbReference type="NCBI Taxonomy" id="333673"/>
    <lineage>
        <taxon>Eukaryota</taxon>
        <taxon>Metazoa</taxon>
        <taxon>Chordata</taxon>
        <taxon>Craniata</taxon>
        <taxon>Vertebrata</taxon>
        <taxon>Euteleostomi</taxon>
        <taxon>Archelosauria</taxon>
        <taxon>Archosauria</taxon>
        <taxon>Dinosauria</taxon>
        <taxon>Saurischia</taxon>
        <taxon>Theropoda</taxon>
        <taxon>Coelurosauria</taxon>
        <taxon>Aves</taxon>
        <taxon>Neognathae</taxon>
        <taxon>Neoaves</taxon>
        <taxon>Telluraves</taxon>
        <taxon>Australaves</taxon>
        <taxon>Passeriformes</taxon>
        <taxon>Sylvioidea</taxon>
        <taxon>Hirundinidae</taxon>
        <taxon>Hirundo</taxon>
    </lineage>
</organism>
<accession>A0A3M0L2S1</accession>
<dbReference type="AlphaFoldDB" id="A0A3M0L2S1"/>
<proteinExistence type="predicted"/>
<evidence type="ECO:0000313" key="1">
    <source>
        <dbReference type="EMBL" id="RMC19872.1"/>
    </source>
</evidence>
<keyword evidence="2" id="KW-1185">Reference proteome</keyword>
<evidence type="ECO:0000313" key="2">
    <source>
        <dbReference type="Proteomes" id="UP000269221"/>
    </source>
</evidence>
<protein>
    <submittedName>
        <fullName evidence="1">Uncharacterized protein</fullName>
    </submittedName>
</protein>
<gene>
    <name evidence="1" type="ORF">DUI87_03438</name>
</gene>